<evidence type="ECO:0000313" key="4">
    <source>
        <dbReference type="Proteomes" id="UP000070133"/>
    </source>
</evidence>
<proteinExistence type="predicted"/>
<organism evidence="3 4">
    <name type="scientific">Pseudocercospora eumusae</name>
    <dbReference type="NCBI Taxonomy" id="321146"/>
    <lineage>
        <taxon>Eukaryota</taxon>
        <taxon>Fungi</taxon>
        <taxon>Dikarya</taxon>
        <taxon>Ascomycota</taxon>
        <taxon>Pezizomycotina</taxon>
        <taxon>Dothideomycetes</taxon>
        <taxon>Dothideomycetidae</taxon>
        <taxon>Mycosphaerellales</taxon>
        <taxon>Mycosphaerellaceae</taxon>
        <taxon>Pseudocercospora</taxon>
    </lineage>
</organism>
<feature type="region of interest" description="Disordered" evidence="1">
    <location>
        <begin position="783"/>
        <end position="816"/>
    </location>
</feature>
<feature type="compositionally biased region" description="Basic and acidic residues" evidence="1">
    <location>
        <begin position="870"/>
        <end position="879"/>
    </location>
</feature>
<feature type="compositionally biased region" description="Polar residues" evidence="1">
    <location>
        <begin position="783"/>
        <end position="811"/>
    </location>
</feature>
<dbReference type="InterPro" id="IPR007557">
    <property type="entry name" value="PSP1_C"/>
</dbReference>
<feature type="region of interest" description="Disordered" evidence="1">
    <location>
        <begin position="117"/>
        <end position="155"/>
    </location>
</feature>
<evidence type="ECO:0000256" key="1">
    <source>
        <dbReference type="SAM" id="MobiDB-lite"/>
    </source>
</evidence>
<dbReference type="EMBL" id="LFZN01000010">
    <property type="protein sequence ID" value="KXT05760.1"/>
    <property type="molecule type" value="Genomic_DNA"/>
</dbReference>
<evidence type="ECO:0000313" key="3">
    <source>
        <dbReference type="EMBL" id="KXT05760.1"/>
    </source>
</evidence>
<dbReference type="Pfam" id="PF04468">
    <property type="entry name" value="PSP1"/>
    <property type="match status" value="1"/>
</dbReference>
<sequence>MNIEAGRLVTRSEYFLQPARRATPDSEAVASSEDERPWPMSMKFGNAPMRENSVPGLPGGIWSTQKGRGSFKMSDEKSKAVRQNLSQNRLGAVGSAIRAGNTPSPSASEGAASLPFAIPLQPTPKTGRSLSHSTGQRELPQTSSAHSNAGGHAAPLPLGLLAEEADTESESDMGAQLTHTTSHPIASLMRTATLPPTFEPSHRNGREYGDNNQDAVQSGLLRGKTFESAFANMSLENASHRSRWQSSLGWDDVPNVNESRRHSLADIPTRRGSLAAGEHSMLSRTFTHDPLELDEDHNIQQQQHFSGFAPDRQFDGRGETANMTRAQELNYDIPVMYRVPHVELNATEKRELDARRDQQQAVPPNAQWGPGAGRPRKQLYIVSFKCSRVDVFYLLDNTGLTIREGDLVIVEADRGQDLGTVQHANITPDVARLLRKKYSEEQYKWLMMFSRNKDGGFNPNAQLHGDGGMMIPLFGENTPAMQGAIPRDNFNNLKPKAIKRLANDHEIKMLAEKEGNEAKAKRTCQQKVAHLRLQMEILDAEWQWDFQKLIFYYYADHYINFKDLITELYRIYKTRIWLSAINPASFSQHAMGQPPSAIGPGAVGPYNPYAVNSNYTMAYGEDRDPYGAQMPYRIPYDTYTPNYPSIPGVANSFAPSTFAPGQNFMFYGPNGADPSVAGLGQQFQQTNINDLLPSTDPLINRTGNIRDYNYFYDRSGANEHHQLARKNSMHQQVVTPPDSAKVKEHQDMLKQKYGVLTLDHQMQQLGQLQQQPLGMWNAAPQYGTANNAESSRPVRQQQPPIGTRPLSQGNQHGVPPEHVREAVNMDPRQTQFSNMHPQRPFDGNQFPSNGSDKASVMDRYLNNLPSPAEMHADEMSRER</sequence>
<keyword evidence="4" id="KW-1185">Reference proteome</keyword>
<feature type="region of interest" description="Disordered" evidence="1">
    <location>
        <begin position="830"/>
        <end position="879"/>
    </location>
</feature>
<feature type="region of interest" description="Disordered" evidence="1">
    <location>
        <begin position="19"/>
        <end position="46"/>
    </location>
</feature>
<dbReference type="OrthoDB" id="243127at2759"/>
<feature type="compositionally biased region" description="Low complexity" evidence="1">
    <location>
        <begin position="143"/>
        <end position="155"/>
    </location>
</feature>
<dbReference type="InterPro" id="IPR047767">
    <property type="entry name" value="PSP1-like"/>
</dbReference>
<feature type="compositionally biased region" description="Polar residues" evidence="1">
    <location>
        <begin position="123"/>
        <end position="142"/>
    </location>
</feature>
<dbReference type="AlphaFoldDB" id="A0A139HTG2"/>
<evidence type="ECO:0000259" key="2">
    <source>
        <dbReference type="PROSITE" id="PS51411"/>
    </source>
</evidence>
<name>A0A139HTG2_9PEZI</name>
<feature type="domain" description="PSP1 C-terminal" evidence="2">
    <location>
        <begin position="496"/>
        <end position="581"/>
    </location>
</feature>
<gene>
    <name evidence="3" type="ORF">AC578_1063</name>
</gene>
<dbReference type="PROSITE" id="PS51411">
    <property type="entry name" value="PSP1_C"/>
    <property type="match status" value="1"/>
</dbReference>
<dbReference type="PANTHER" id="PTHR43830:SF3">
    <property type="entry name" value="PROTEIN PSP1"/>
    <property type="match status" value="1"/>
</dbReference>
<dbReference type="Proteomes" id="UP000070133">
    <property type="component" value="Unassembled WGS sequence"/>
</dbReference>
<dbReference type="PANTHER" id="PTHR43830">
    <property type="entry name" value="PROTEIN PSP1"/>
    <property type="match status" value="1"/>
</dbReference>
<comment type="caution">
    <text evidence="3">The sequence shown here is derived from an EMBL/GenBank/DDBJ whole genome shotgun (WGS) entry which is preliminary data.</text>
</comment>
<accession>A0A139HTG2</accession>
<reference evidence="3 4" key="1">
    <citation type="submission" date="2015-07" db="EMBL/GenBank/DDBJ databases">
        <title>Comparative genomics of the Sigatoka disease complex on banana suggests a link between parallel evolutionary changes in Pseudocercospora fijiensis and Pseudocercospora eumusae and increased virulence on the banana host.</title>
        <authorList>
            <person name="Chang T.-C."/>
            <person name="Salvucci A."/>
            <person name="Crous P.W."/>
            <person name="Stergiopoulos I."/>
        </authorList>
    </citation>
    <scope>NUCLEOTIDE SEQUENCE [LARGE SCALE GENOMIC DNA]</scope>
    <source>
        <strain evidence="3 4">CBS 114824</strain>
    </source>
</reference>
<dbReference type="GO" id="GO:0005737">
    <property type="term" value="C:cytoplasm"/>
    <property type="evidence" value="ECO:0007669"/>
    <property type="project" value="TreeGrafter"/>
</dbReference>
<protein>
    <recommendedName>
        <fullName evidence="2">PSP1 C-terminal domain-containing protein</fullName>
    </recommendedName>
</protein>